<evidence type="ECO:0000259" key="1">
    <source>
        <dbReference type="Pfam" id="PF05685"/>
    </source>
</evidence>
<keyword evidence="2" id="KW-0378">Hydrolase</keyword>
<dbReference type="CDD" id="cd06260">
    <property type="entry name" value="DUF820-like"/>
    <property type="match status" value="1"/>
</dbReference>
<name>A0A4U3KZI2_9BACT</name>
<feature type="domain" description="Putative restriction endonuclease" evidence="1">
    <location>
        <begin position="39"/>
        <end position="198"/>
    </location>
</feature>
<sequence length="217" mass="24803">MDVLIEELKQKPNLKILVNELTQILQEEEQRRMEFYNHISESDKAEFINGEVIMHSPAKREHLGVTGLLFSLMHYYAIMKKCGSVFTEKAMIQLTRNSYEPDIVFFKKAKADAFTPGQMLFPAPDLIVEVVSPSTEKYDRGIKFTDYALHGVSEYWIVDPAQKSAEQYFLQGDAYVLEFKGKTGSITSKAIADFTIPVQAVFDETENMKVLQQIMQA</sequence>
<keyword evidence="3" id="KW-1185">Reference proteome</keyword>
<dbReference type="Gene3D" id="3.90.1570.10">
    <property type="entry name" value="tt1808, chain A"/>
    <property type="match status" value="1"/>
</dbReference>
<dbReference type="PANTHER" id="PTHR34107">
    <property type="entry name" value="SLL0198 PROTEIN-RELATED"/>
    <property type="match status" value="1"/>
</dbReference>
<dbReference type="InterPro" id="IPR012296">
    <property type="entry name" value="Nuclease_put_TT1808"/>
</dbReference>
<proteinExistence type="predicted"/>
<keyword evidence="2" id="KW-0255">Endonuclease</keyword>
<dbReference type="OrthoDB" id="9808428at2"/>
<dbReference type="InterPro" id="IPR011335">
    <property type="entry name" value="Restrct_endonuc-II-like"/>
</dbReference>
<comment type="caution">
    <text evidence="2">The sequence shown here is derived from an EMBL/GenBank/DDBJ whole genome shotgun (WGS) entry which is preliminary data.</text>
</comment>
<reference evidence="2 3" key="1">
    <citation type="submission" date="2019-05" db="EMBL/GenBank/DDBJ databases">
        <title>Panacibacter sp. strain 17mud1-8 Genome sequencing and assembly.</title>
        <authorList>
            <person name="Chhetri G."/>
        </authorList>
    </citation>
    <scope>NUCLEOTIDE SEQUENCE [LARGE SCALE GENOMIC DNA]</scope>
    <source>
        <strain evidence="2 3">17mud1-8</strain>
    </source>
</reference>
<keyword evidence="2" id="KW-0540">Nuclease</keyword>
<gene>
    <name evidence="2" type="ORF">FC093_12820</name>
</gene>
<dbReference type="Proteomes" id="UP000305848">
    <property type="component" value="Unassembled WGS sequence"/>
</dbReference>
<evidence type="ECO:0000313" key="2">
    <source>
        <dbReference type="EMBL" id="TKK68085.1"/>
    </source>
</evidence>
<dbReference type="RefSeq" id="WP_137262189.1">
    <property type="nucleotide sequence ID" value="NZ_SZQL01000009.1"/>
</dbReference>
<dbReference type="InterPro" id="IPR008538">
    <property type="entry name" value="Uma2"/>
</dbReference>
<accession>A0A4U3KZI2</accession>
<dbReference type="GO" id="GO:0004519">
    <property type="term" value="F:endonuclease activity"/>
    <property type="evidence" value="ECO:0007669"/>
    <property type="project" value="UniProtKB-KW"/>
</dbReference>
<dbReference type="PANTHER" id="PTHR34107:SF4">
    <property type="entry name" value="SLL1222 PROTEIN"/>
    <property type="match status" value="1"/>
</dbReference>
<dbReference type="AlphaFoldDB" id="A0A4U3KZI2"/>
<dbReference type="SUPFAM" id="SSF52980">
    <property type="entry name" value="Restriction endonuclease-like"/>
    <property type="match status" value="1"/>
</dbReference>
<protein>
    <submittedName>
        <fullName evidence="2">Uma2 family endonuclease</fullName>
    </submittedName>
</protein>
<dbReference type="Pfam" id="PF05685">
    <property type="entry name" value="Uma2"/>
    <property type="match status" value="1"/>
</dbReference>
<dbReference type="EMBL" id="SZQL01000009">
    <property type="protein sequence ID" value="TKK68085.1"/>
    <property type="molecule type" value="Genomic_DNA"/>
</dbReference>
<organism evidence="2 3">
    <name type="scientific">Ilyomonas limi</name>
    <dbReference type="NCBI Taxonomy" id="2575867"/>
    <lineage>
        <taxon>Bacteria</taxon>
        <taxon>Pseudomonadati</taxon>
        <taxon>Bacteroidota</taxon>
        <taxon>Chitinophagia</taxon>
        <taxon>Chitinophagales</taxon>
        <taxon>Chitinophagaceae</taxon>
        <taxon>Ilyomonas</taxon>
    </lineage>
</organism>
<evidence type="ECO:0000313" key="3">
    <source>
        <dbReference type="Proteomes" id="UP000305848"/>
    </source>
</evidence>